<dbReference type="GO" id="GO:0005829">
    <property type="term" value="C:cytosol"/>
    <property type="evidence" value="ECO:0007669"/>
    <property type="project" value="TreeGrafter"/>
</dbReference>
<dbReference type="GO" id="GO:0070006">
    <property type="term" value="F:metalloaminopeptidase activity"/>
    <property type="evidence" value="ECO:0007669"/>
    <property type="project" value="InterPro"/>
</dbReference>
<name>A0A1V9EMD2_9BACT</name>
<protein>
    <recommendedName>
        <fullName evidence="4">Xaa-Pro aminopeptidase</fullName>
        <ecNumber evidence="4">3.4.11.9</ecNumber>
    </recommendedName>
</protein>
<dbReference type="InterPro" id="IPR052433">
    <property type="entry name" value="X-Pro_dipept-like"/>
</dbReference>
<dbReference type="InterPro" id="IPR007865">
    <property type="entry name" value="Aminopep_P_N"/>
</dbReference>
<evidence type="ECO:0000256" key="3">
    <source>
        <dbReference type="ARBA" id="ARBA00008766"/>
    </source>
</evidence>
<comment type="caution">
    <text evidence="9">The sequence shown here is derived from an EMBL/GenBank/DDBJ whole genome shotgun (WGS) entry which is preliminary data.</text>
</comment>
<dbReference type="GO" id="GO:0030145">
    <property type="term" value="F:manganese ion binding"/>
    <property type="evidence" value="ECO:0007669"/>
    <property type="project" value="InterPro"/>
</dbReference>
<comment type="similarity">
    <text evidence="3">Belongs to the peptidase M24B family.</text>
</comment>
<dbReference type="RefSeq" id="WP_081201376.1">
    <property type="nucleotide sequence ID" value="NZ_FOCZ01000002.1"/>
</dbReference>
<dbReference type="PANTHER" id="PTHR43226:SF4">
    <property type="entry name" value="XAA-PRO AMINOPEPTIDASE 3"/>
    <property type="match status" value="1"/>
</dbReference>
<gene>
    <name evidence="9" type="ORF">A4H97_07335</name>
</gene>
<dbReference type="InterPro" id="IPR029149">
    <property type="entry name" value="Creatin/AminoP/Spt16_N"/>
</dbReference>
<dbReference type="PANTHER" id="PTHR43226">
    <property type="entry name" value="XAA-PRO AMINOPEPTIDASE 3"/>
    <property type="match status" value="1"/>
</dbReference>
<dbReference type="InterPro" id="IPR000994">
    <property type="entry name" value="Pept_M24"/>
</dbReference>
<dbReference type="Gene3D" id="3.40.350.10">
    <property type="entry name" value="Creatinase/prolidase N-terminal domain"/>
    <property type="match status" value="1"/>
</dbReference>
<dbReference type="AlphaFoldDB" id="A0A1V9EMD2"/>
<evidence type="ECO:0000256" key="4">
    <source>
        <dbReference type="ARBA" id="ARBA00012574"/>
    </source>
</evidence>
<dbReference type="CDD" id="cd01087">
    <property type="entry name" value="Prolidase"/>
    <property type="match status" value="1"/>
</dbReference>
<organism evidence="9 10">
    <name type="scientific">Niastella yeongjuensis</name>
    <dbReference type="NCBI Taxonomy" id="354355"/>
    <lineage>
        <taxon>Bacteria</taxon>
        <taxon>Pseudomonadati</taxon>
        <taxon>Bacteroidota</taxon>
        <taxon>Chitinophagia</taxon>
        <taxon>Chitinophagales</taxon>
        <taxon>Chitinophagaceae</taxon>
        <taxon>Niastella</taxon>
    </lineage>
</organism>
<evidence type="ECO:0000313" key="10">
    <source>
        <dbReference type="Proteomes" id="UP000192610"/>
    </source>
</evidence>
<sequence>MNLPAFDRSVYIQRRQQLQSTLSTGLVLLLGNEDSSMNYKDNCYPFRQDSTFLYYTGLDQPGLAVIFDLDNNKEILFGENASIDDIIWTGPQPLVQELAETVGIATSDNLSKLPGLLAEARKAQRPIHILPPYRPENKIKLAALLHCSIEQLQQFVSEPLIRSVIAQREIKSAPELQEMDKACSISADMHLAAIQHARPGMKEYELAAEVEAIALANYGRLSYPTILTINGQTLHNHYHGNTIQNGDMVLVDAGAETTGHYAGDLTRTFPVAATFTTRQRDLYNVVLDALEHAIALLRPGIQYKEVHTQACIKLTEGLTAVGLMKGNAQEAVAAGAHTMFFQCGLGHMIGLDVHDMEDLGEPLVGYDDQLKKSTEFGWKSLRLGKTLKTGFTLTVEPGIYIIPELIDRWKSEQKHTSFINYDVLNDYRTFGGIRIEDNFVITESGSRKLGKSLPRKLEDIEALRKG</sequence>
<comment type="cofactor">
    <cofactor evidence="2">
        <name>Mn(2+)</name>
        <dbReference type="ChEBI" id="CHEBI:29035"/>
    </cofactor>
</comment>
<dbReference type="STRING" id="354355.SAMN05660816_01491"/>
<evidence type="ECO:0000256" key="7">
    <source>
        <dbReference type="ARBA" id="ARBA00023211"/>
    </source>
</evidence>
<dbReference type="Pfam" id="PF00557">
    <property type="entry name" value="Peptidase_M24"/>
    <property type="match status" value="1"/>
</dbReference>
<dbReference type="Proteomes" id="UP000192610">
    <property type="component" value="Unassembled WGS sequence"/>
</dbReference>
<keyword evidence="10" id="KW-1185">Reference proteome</keyword>
<keyword evidence="9" id="KW-0031">Aminopeptidase</keyword>
<dbReference type="InterPro" id="IPR036005">
    <property type="entry name" value="Creatinase/aminopeptidase-like"/>
</dbReference>
<dbReference type="Gene3D" id="3.90.230.10">
    <property type="entry name" value="Creatinase/methionine aminopeptidase superfamily"/>
    <property type="match status" value="1"/>
</dbReference>
<proteinExistence type="inferred from homology"/>
<dbReference type="SUPFAM" id="SSF55920">
    <property type="entry name" value="Creatinase/aminopeptidase"/>
    <property type="match status" value="1"/>
</dbReference>
<comment type="catalytic activity">
    <reaction evidence="1">
        <text>Release of any N-terminal amino acid, including proline, that is linked to proline, even from a dipeptide or tripeptide.</text>
        <dbReference type="EC" id="3.4.11.9"/>
    </reaction>
</comment>
<evidence type="ECO:0000313" key="9">
    <source>
        <dbReference type="EMBL" id="OQP47308.1"/>
    </source>
</evidence>
<evidence type="ECO:0000256" key="5">
    <source>
        <dbReference type="ARBA" id="ARBA00022723"/>
    </source>
</evidence>
<dbReference type="Pfam" id="PF05195">
    <property type="entry name" value="AMP_N"/>
    <property type="match status" value="1"/>
</dbReference>
<dbReference type="OrthoDB" id="9806388at2"/>
<dbReference type="GO" id="GO:0006508">
    <property type="term" value="P:proteolysis"/>
    <property type="evidence" value="ECO:0007669"/>
    <property type="project" value="TreeGrafter"/>
</dbReference>
<reference evidence="10" key="1">
    <citation type="submission" date="2016-04" db="EMBL/GenBank/DDBJ databases">
        <authorList>
            <person name="Chen L."/>
            <person name="Zhuang W."/>
            <person name="Wang G."/>
        </authorList>
    </citation>
    <scope>NUCLEOTIDE SEQUENCE [LARGE SCALE GENOMIC DNA]</scope>
    <source>
        <strain evidence="10">17621</strain>
    </source>
</reference>
<evidence type="ECO:0000256" key="2">
    <source>
        <dbReference type="ARBA" id="ARBA00001936"/>
    </source>
</evidence>
<keyword evidence="6" id="KW-0378">Hydrolase</keyword>
<dbReference type="SMART" id="SM01011">
    <property type="entry name" value="AMP_N"/>
    <property type="match status" value="1"/>
</dbReference>
<dbReference type="EMBL" id="LVXG01000023">
    <property type="protein sequence ID" value="OQP47308.1"/>
    <property type="molecule type" value="Genomic_DNA"/>
</dbReference>
<dbReference type="EC" id="3.4.11.9" evidence="4"/>
<dbReference type="SUPFAM" id="SSF53092">
    <property type="entry name" value="Creatinase/prolidase N-terminal domain"/>
    <property type="match status" value="1"/>
</dbReference>
<evidence type="ECO:0000256" key="6">
    <source>
        <dbReference type="ARBA" id="ARBA00022801"/>
    </source>
</evidence>
<feature type="domain" description="Aminopeptidase P N-terminal" evidence="8">
    <location>
        <begin position="6"/>
        <end position="138"/>
    </location>
</feature>
<keyword evidence="9" id="KW-0645">Protease</keyword>
<evidence type="ECO:0000256" key="1">
    <source>
        <dbReference type="ARBA" id="ARBA00001424"/>
    </source>
</evidence>
<evidence type="ECO:0000259" key="8">
    <source>
        <dbReference type="SMART" id="SM01011"/>
    </source>
</evidence>
<accession>A0A1V9EMD2</accession>
<keyword evidence="5" id="KW-0479">Metal-binding</keyword>
<keyword evidence="7" id="KW-0464">Manganese</keyword>